<dbReference type="GeneID" id="61359053"/>
<dbReference type="EMBL" id="AHCD03000035">
    <property type="protein sequence ID" value="KAF7786837.1"/>
    <property type="molecule type" value="Genomic_DNA"/>
</dbReference>
<comment type="caution">
    <text evidence="2">The sequence shown here is derived from an EMBL/GenBank/DDBJ whole genome shotgun (WGS) entry which is preliminary data.</text>
</comment>
<feature type="transmembrane region" description="Helical" evidence="1">
    <location>
        <begin position="172"/>
        <end position="193"/>
    </location>
</feature>
<dbReference type="AlphaFoldDB" id="A0A8T0C7V4"/>
<proteinExistence type="predicted"/>
<keyword evidence="1" id="KW-1133">Transmembrane helix</keyword>
<dbReference type="RefSeq" id="WP_010382656.1">
    <property type="nucleotide sequence ID" value="NZ_AHCD03000035.1"/>
</dbReference>
<accession>A0A8T0C7V4</accession>
<dbReference type="InterPro" id="IPR013443">
    <property type="entry name" value="CRISPR-assoc_prot_Csx16"/>
</dbReference>
<dbReference type="Pfam" id="PF09652">
    <property type="entry name" value="Cas_VVA1548"/>
    <property type="match status" value="1"/>
</dbReference>
<dbReference type="Proteomes" id="UP000016480">
    <property type="component" value="Unassembled WGS sequence"/>
</dbReference>
<sequence length="406" mass="46025">MNYFVSRHAGAIAWAEQHLSIDHFLTHLVPDMLVAGDKVYGTLPVHLVAQINLRGAEYYHLTLDLPEHLRGQELSAKELERFAARVQLYRVCDPYSFWYQKHLLKIRQTLRTLSQNVQRFCLQSLSVRRLIAFAFAMISLICIAWLGDQSYFLYQQLTNPDTTTAFDNQASIVSLIILLISSALSAYLGFSFVKVRHLNRTHALPRCEALILTASPLGGGYRLTFNARQCELSHPDGAEPLTLTSNLANDIEAITRFKTQHGIRAPFNWQQALRAILAHHPTLRHVVLICSEQLHFSQDGKTPHAELLAELLQHYVDREHCQVEVARGRLDKDSIASYYTEIEHQINRLQALGISERAICIDNTAGQVPASMGACLATLHNQCHIQYFNNQGVTQNYQVTFKQIDA</sequence>
<name>A0A8T0C7V4_9GAMM</name>
<evidence type="ECO:0000313" key="2">
    <source>
        <dbReference type="EMBL" id="KAF7786837.1"/>
    </source>
</evidence>
<evidence type="ECO:0000256" key="1">
    <source>
        <dbReference type="SAM" id="Phobius"/>
    </source>
</evidence>
<evidence type="ECO:0000313" key="3">
    <source>
        <dbReference type="Proteomes" id="UP000016480"/>
    </source>
</evidence>
<organism evidence="2 3">
    <name type="scientific">Pseudoalteromonas rubra</name>
    <dbReference type="NCBI Taxonomy" id="43658"/>
    <lineage>
        <taxon>Bacteria</taxon>
        <taxon>Pseudomonadati</taxon>
        <taxon>Pseudomonadota</taxon>
        <taxon>Gammaproteobacteria</taxon>
        <taxon>Alteromonadales</taxon>
        <taxon>Pseudoalteromonadaceae</taxon>
        <taxon>Pseudoalteromonas</taxon>
    </lineage>
</organism>
<keyword evidence="1" id="KW-0472">Membrane</keyword>
<dbReference type="NCBIfam" id="TIGR02620">
    <property type="entry name" value="cas_VVA1548"/>
    <property type="match status" value="1"/>
</dbReference>
<reference evidence="2 3" key="1">
    <citation type="journal article" date="2012" name="J. Bacteriol.">
        <title>Genome sequence of the cycloprodigiosin-producing bacterial strain Pseudoalteromonas rubra ATCC 29570(T).</title>
        <authorList>
            <person name="Xie B.B."/>
            <person name="Shu Y.L."/>
            <person name="Qin Q.L."/>
            <person name="Rong J.C."/>
            <person name="Zhang X.Y."/>
            <person name="Chen X.L."/>
            <person name="Zhou B.C."/>
            <person name="Zhang Y.Z."/>
        </authorList>
    </citation>
    <scope>NUCLEOTIDE SEQUENCE [LARGE SCALE GENOMIC DNA]</scope>
    <source>
        <strain evidence="2 3">DSM 6842</strain>
    </source>
</reference>
<protein>
    <recommendedName>
        <fullName evidence="4">CRISPR-associated protein Csx16</fullName>
    </recommendedName>
</protein>
<evidence type="ECO:0008006" key="4">
    <source>
        <dbReference type="Google" id="ProtNLM"/>
    </source>
</evidence>
<keyword evidence="1" id="KW-0812">Transmembrane</keyword>
<gene>
    <name evidence="2" type="ORF">PRUB_a1510</name>
</gene>
<feature type="transmembrane region" description="Helical" evidence="1">
    <location>
        <begin position="130"/>
        <end position="152"/>
    </location>
</feature>